<feature type="compositionally biased region" description="Basic and acidic residues" evidence="1">
    <location>
        <begin position="92"/>
        <end position="103"/>
    </location>
</feature>
<evidence type="ECO:0000313" key="2">
    <source>
        <dbReference type="EMBL" id="TNN70918.1"/>
    </source>
</evidence>
<evidence type="ECO:0000256" key="1">
    <source>
        <dbReference type="SAM" id="MobiDB-lite"/>
    </source>
</evidence>
<feature type="region of interest" description="Disordered" evidence="1">
    <location>
        <begin position="128"/>
        <end position="147"/>
    </location>
</feature>
<dbReference type="Proteomes" id="UP000314294">
    <property type="component" value="Unassembled WGS sequence"/>
</dbReference>
<proteinExistence type="predicted"/>
<organism evidence="2 3">
    <name type="scientific">Liparis tanakae</name>
    <name type="common">Tanaka's snailfish</name>
    <dbReference type="NCBI Taxonomy" id="230148"/>
    <lineage>
        <taxon>Eukaryota</taxon>
        <taxon>Metazoa</taxon>
        <taxon>Chordata</taxon>
        <taxon>Craniata</taxon>
        <taxon>Vertebrata</taxon>
        <taxon>Euteleostomi</taxon>
        <taxon>Actinopterygii</taxon>
        <taxon>Neopterygii</taxon>
        <taxon>Teleostei</taxon>
        <taxon>Neoteleostei</taxon>
        <taxon>Acanthomorphata</taxon>
        <taxon>Eupercaria</taxon>
        <taxon>Perciformes</taxon>
        <taxon>Cottioidei</taxon>
        <taxon>Cottales</taxon>
        <taxon>Liparidae</taxon>
        <taxon>Liparis</taxon>
    </lineage>
</organism>
<gene>
    <name evidence="2" type="ORF">EYF80_018903</name>
</gene>
<reference evidence="2 3" key="1">
    <citation type="submission" date="2019-03" db="EMBL/GenBank/DDBJ databases">
        <title>First draft genome of Liparis tanakae, snailfish: a comprehensive survey of snailfish specific genes.</title>
        <authorList>
            <person name="Kim W."/>
            <person name="Song I."/>
            <person name="Jeong J.-H."/>
            <person name="Kim D."/>
            <person name="Kim S."/>
            <person name="Ryu S."/>
            <person name="Song J.Y."/>
            <person name="Lee S.K."/>
        </authorList>
    </citation>
    <scope>NUCLEOTIDE SEQUENCE [LARGE SCALE GENOMIC DNA]</scope>
    <source>
        <tissue evidence="2">Muscle</tissue>
    </source>
</reference>
<dbReference type="EMBL" id="SRLO01000157">
    <property type="protein sequence ID" value="TNN70918.1"/>
    <property type="molecule type" value="Genomic_DNA"/>
</dbReference>
<evidence type="ECO:0000313" key="3">
    <source>
        <dbReference type="Proteomes" id="UP000314294"/>
    </source>
</evidence>
<feature type="region of interest" description="Disordered" evidence="1">
    <location>
        <begin position="72"/>
        <end position="103"/>
    </location>
</feature>
<name>A0A4Z2HZ26_9TELE</name>
<dbReference type="AlphaFoldDB" id="A0A4Z2HZ26"/>
<comment type="caution">
    <text evidence="2">The sequence shown here is derived from an EMBL/GenBank/DDBJ whole genome shotgun (WGS) entry which is preliminary data.</text>
</comment>
<keyword evidence="3" id="KW-1185">Reference proteome</keyword>
<protein>
    <submittedName>
        <fullName evidence="2">Uncharacterized protein</fullName>
    </submittedName>
</protein>
<sequence length="147" mass="16125">MEEDRRTEGEKDVTLRPEISTRLTALAYYYLGNARLHQSAASRHCPGFLSQLCSVSLCQPAEPEGTLWVNQRRSAANTPSGRGPAKGAKGGRGREEGGKCEKETERPFLSFLLRTALLVLKSRSHKFPLKGSSLSEERFSPCTGSGQ</sequence>
<accession>A0A4Z2HZ26</accession>